<feature type="region of interest" description="Disordered" evidence="1">
    <location>
        <begin position="146"/>
        <end position="166"/>
    </location>
</feature>
<feature type="compositionally biased region" description="Basic residues" evidence="1">
    <location>
        <begin position="153"/>
        <end position="165"/>
    </location>
</feature>
<dbReference type="InParanoid" id="A0A7R8YWL3"/>
<sequence length="205" mass="23542">MKCNECSTPSIQTPDEVSASNALSISRMVNGESFLKNGDVNDALTGDRMVTNTRTEIELGTKIRELMEFVNLRHNVYGVIKEKLRTMMATYIKAREQLEAGKHQRDTVESATQTPVSLSLNNIKGVAKDPQNAKFRSKHREFHREVTEEASKRERKGKRLKKSQGRHLTVVAAITEMKIEELTQKRIENRKKHEKMARLDSIHYY</sequence>
<dbReference type="AlphaFoldDB" id="A0A7R8YWL3"/>
<evidence type="ECO:0000313" key="2">
    <source>
        <dbReference type="EMBL" id="CAD7084930.1"/>
    </source>
</evidence>
<evidence type="ECO:0000313" key="3">
    <source>
        <dbReference type="Proteomes" id="UP000594454"/>
    </source>
</evidence>
<evidence type="ECO:0000256" key="1">
    <source>
        <dbReference type="SAM" id="MobiDB-lite"/>
    </source>
</evidence>
<dbReference type="Proteomes" id="UP000594454">
    <property type="component" value="Chromosome 3"/>
</dbReference>
<gene>
    <name evidence="2" type="ORF">HERILL_LOCUS7802</name>
</gene>
<accession>A0A7R8YWL3</accession>
<dbReference type="EMBL" id="LR899011">
    <property type="protein sequence ID" value="CAD7084930.1"/>
    <property type="molecule type" value="Genomic_DNA"/>
</dbReference>
<reference evidence="2 3" key="1">
    <citation type="submission" date="2020-11" db="EMBL/GenBank/DDBJ databases">
        <authorList>
            <person name="Wallbank WR R."/>
            <person name="Pardo Diaz C."/>
            <person name="Kozak K."/>
            <person name="Martin S."/>
            <person name="Jiggins C."/>
            <person name="Moest M."/>
            <person name="Warren A I."/>
            <person name="Generalovic N T."/>
            <person name="Byers J.R.P. K."/>
            <person name="Montejo-Kovacevich G."/>
            <person name="Yen C E."/>
        </authorList>
    </citation>
    <scope>NUCLEOTIDE SEQUENCE [LARGE SCALE GENOMIC DNA]</scope>
</reference>
<organism evidence="2 3">
    <name type="scientific">Hermetia illucens</name>
    <name type="common">Black soldier fly</name>
    <dbReference type="NCBI Taxonomy" id="343691"/>
    <lineage>
        <taxon>Eukaryota</taxon>
        <taxon>Metazoa</taxon>
        <taxon>Ecdysozoa</taxon>
        <taxon>Arthropoda</taxon>
        <taxon>Hexapoda</taxon>
        <taxon>Insecta</taxon>
        <taxon>Pterygota</taxon>
        <taxon>Neoptera</taxon>
        <taxon>Endopterygota</taxon>
        <taxon>Diptera</taxon>
        <taxon>Brachycera</taxon>
        <taxon>Stratiomyomorpha</taxon>
        <taxon>Stratiomyidae</taxon>
        <taxon>Hermetiinae</taxon>
        <taxon>Hermetia</taxon>
    </lineage>
</organism>
<name>A0A7R8YWL3_HERIL</name>
<proteinExistence type="predicted"/>
<keyword evidence="3" id="KW-1185">Reference proteome</keyword>
<protein>
    <submittedName>
        <fullName evidence="2">Uncharacterized protein</fullName>
    </submittedName>
</protein>